<proteinExistence type="predicted"/>
<dbReference type="Gene3D" id="3.40.50.1000">
    <property type="entry name" value="HAD superfamily/HAD-like"/>
    <property type="match status" value="1"/>
</dbReference>
<dbReference type="PANTHER" id="PTHR43611:SF3">
    <property type="entry name" value="FLAVIN MONONUCLEOTIDE HYDROLASE 1, CHLOROPLATIC"/>
    <property type="match status" value="1"/>
</dbReference>
<protein>
    <submittedName>
        <fullName evidence="1">Phosphoglycolate phosphatase</fullName>
        <ecNumber evidence="1">3.1.3.18</ecNumber>
    </submittedName>
</protein>
<accession>A0A9E2F2C3</accession>
<dbReference type="InterPro" id="IPR036412">
    <property type="entry name" value="HAD-like_sf"/>
</dbReference>
<comment type="caution">
    <text evidence="1">The sequence shown here is derived from an EMBL/GenBank/DDBJ whole genome shotgun (WGS) entry which is preliminary data.</text>
</comment>
<dbReference type="InterPro" id="IPR023214">
    <property type="entry name" value="HAD_sf"/>
</dbReference>
<organism evidence="1 2">
    <name type="scientific">Psychracetigena formicireducens</name>
    <dbReference type="NCBI Taxonomy" id="2986056"/>
    <lineage>
        <taxon>Bacteria</taxon>
        <taxon>Bacillati</taxon>
        <taxon>Candidatus Lithacetigenota</taxon>
        <taxon>Candidatus Psychracetigena</taxon>
    </lineage>
</organism>
<dbReference type="SFLD" id="SFLDG01129">
    <property type="entry name" value="C1.5:_HAD__Beta-PGM__Phosphata"/>
    <property type="match status" value="1"/>
</dbReference>
<evidence type="ECO:0000313" key="2">
    <source>
        <dbReference type="Proteomes" id="UP000811545"/>
    </source>
</evidence>
<dbReference type="AlphaFoldDB" id="A0A9E2F2C3"/>
<dbReference type="EC" id="3.1.3.18" evidence="1"/>
<dbReference type="SFLD" id="SFLDS00003">
    <property type="entry name" value="Haloacid_Dehalogenase"/>
    <property type="match status" value="1"/>
</dbReference>
<dbReference type="Proteomes" id="UP000811545">
    <property type="component" value="Unassembled WGS sequence"/>
</dbReference>
<dbReference type="EMBL" id="QLTW01000105">
    <property type="protein sequence ID" value="MBT9145512.1"/>
    <property type="molecule type" value="Genomic_DNA"/>
</dbReference>
<dbReference type="GO" id="GO:0008967">
    <property type="term" value="F:phosphoglycolate phosphatase activity"/>
    <property type="evidence" value="ECO:0007669"/>
    <property type="project" value="UniProtKB-EC"/>
</dbReference>
<reference evidence="1 2" key="1">
    <citation type="journal article" date="2021" name="bioRxiv">
        <title>Unique metabolic strategies in Hadean analogues reveal hints for primordial physiology.</title>
        <authorList>
            <person name="Nobu M.K."/>
            <person name="Nakai R."/>
            <person name="Tamazawa S."/>
            <person name="Mori H."/>
            <person name="Toyoda A."/>
            <person name="Ijiri A."/>
            <person name="Suzuki S."/>
            <person name="Kurokawa K."/>
            <person name="Kamagata Y."/>
            <person name="Tamaki H."/>
        </authorList>
    </citation>
    <scope>NUCLEOTIDE SEQUENCE [LARGE SCALE GENOMIC DNA]</scope>
    <source>
        <strain evidence="1">BS525</strain>
    </source>
</reference>
<dbReference type="SUPFAM" id="SSF56784">
    <property type="entry name" value="HAD-like"/>
    <property type="match status" value="1"/>
</dbReference>
<dbReference type="CDD" id="cd02603">
    <property type="entry name" value="HAD_sEH-N_like"/>
    <property type="match status" value="1"/>
</dbReference>
<sequence>MIKAVLFDFGGVIAEEGFREGLEAIARKNNLDATTFFFQVVDLINSTGYLTGKCGEQDFWESIRVATRVVGSDVNLRVEILSRFTIRLNMLKIVELIKSKGLTTGILSDQTNWLDEINNSHQFYQYFDYIFNSFKLGKSKSNPSLFTDVCEYLNLIPEEILFIDDNSYHILRANNVGYNTIYFTGYEDFISKLEAFLPLKESTG</sequence>
<evidence type="ECO:0000313" key="1">
    <source>
        <dbReference type="EMBL" id="MBT9145512.1"/>
    </source>
</evidence>
<dbReference type="PRINTS" id="PR00413">
    <property type="entry name" value="HADHALOGNASE"/>
</dbReference>
<keyword evidence="1" id="KW-0378">Hydrolase</keyword>
<dbReference type="Pfam" id="PF00702">
    <property type="entry name" value="Hydrolase"/>
    <property type="match status" value="1"/>
</dbReference>
<dbReference type="PANTHER" id="PTHR43611">
    <property type="entry name" value="ALPHA-D-GLUCOSE 1-PHOSPHATE PHOSPHATASE"/>
    <property type="match status" value="1"/>
</dbReference>
<dbReference type="InterPro" id="IPR006439">
    <property type="entry name" value="HAD-SF_hydro_IA"/>
</dbReference>
<name>A0A9E2F2C3_PSYF1</name>
<gene>
    <name evidence="1" type="primary">gph</name>
    <name evidence="1" type="ORF">DDT42_01383</name>
</gene>